<accession>A0AAD6V0T9</accession>
<organism evidence="1 2">
    <name type="scientific">Mycena pura</name>
    <dbReference type="NCBI Taxonomy" id="153505"/>
    <lineage>
        <taxon>Eukaryota</taxon>
        <taxon>Fungi</taxon>
        <taxon>Dikarya</taxon>
        <taxon>Basidiomycota</taxon>
        <taxon>Agaricomycotina</taxon>
        <taxon>Agaricomycetes</taxon>
        <taxon>Agaricomycetidae</taxon>
        <taxon>Agaricales</taxon>
        <taxon>Marasmiineae</taxon>
        <taxon>Mycenaceae</taxon>
        <taxon>Mycena</taxon>
    </lineage>
</organism>
<keyword evidence="2" id="KW-1185">Reference proteome</keyword>
<comment type="caution">
    <text evidence="1">The sequence shown here is derived from an EMBL/GenBank/DDBJ whole genome shotgun (WGS) entry which is preliminary data.</text>
</comment>
<dbReference type="EMBL" id="JARJCW010000068">
    <property type="protein sequence ID" value="KAJ7199425.1"/>
    <property type="molecule type" value="Genomic_DNA"/>
</dbReference>
<evidence type="ECO:0000313" key="2">
    <source>
        <dbReference type="Proteomes" id="UP001219525"/>
    </source>
</evidence>
<evidence type="ECO:0000313" key="1">
    <source>
        <dbReference type="EMBL" id="KAJ7199425.1"/>
    </source>
</evidence>
<dbReference type="AlphaFoldDB" id="A0AAD6V0T9"/>
<reference evidence="1" key="1">
    <citation type="submission" date="2023-03" db="EMBL/GenBank/DDBJ databases">
        <title>Massive genome expansion in bonnet fungi (Mycena s.s.) driven by repeated elements and novel gene families across ecological guilds.</title>
        <authorList>
            <consortium name="Lawrence Berkeley National Laboratory"/>
            <person name="Harder C.B."/>
            <person name="Miyauchi S."/>
            <person name="Viragh M."/>
            <person name="Kuo A."/>
            <person name="Thoen E."/>
            <person name="Andreopoulos B."/>
            <person name="Lu D."/>
            <person name="Skrede I."/>
            <person name="Drula E."/>
            <person name="Henrissat B."/>
            <person name="Morin E."/>
            <person name="Kohler A."/>
            <person name="Barry K."/>
            <person name="LaButti K."/>
            <person name="Morin E."/>
            <person name="Salamov A."/>
            <person name="Lipzen A."/>
            <person name="Mereny Z."/>
            <person name="Hegedus B."/>
            <person name="Baldrian P."/>
            <person name="Stursova M."/>
            <person name="Weitz H."/>
            <person name="Taylor A."/>
            <person name="Grigoriev I.V."/>
            <person name="Nagy L.G."/>
            <person name="Martin F."/>
            <person name="Kauserud H."/>
        </authorList>
    </citation>
    <scope>NUCLEOTIDE SEQUENCE</scope>
    <source>
        <strain evidence="1">9144</strain>
    </source>
</reference>
<name>A0AAD6V0T9_9AGAR</name>
<dbReference type="Proteomes" id="UP001219525">
    <property type="component" value="Unassembled WGS sequence"/>
</dbReference>
<gene>
    <name evidence="1" type="ORF">GGX14DRAFT_401371</name>
</gene>
<sequence length="140" mass="14952">MPSLPTPADVPWTSIHTSTAASTVVANILASGALDEISNYSSEDGEESAIKSYLRSPSAGRAREGKLTRGIIFWVYPTGRHGPTETLEGGDSRRAAGTVLMHGLLVTVESGADLEQAERRIFEAVPENGIAHLHIRESRA</sequence>
<proteinExistence type="predicted"/>
<protein>
    <submittedName>
        <fullName evidence="1">Uncharacterized protein</fullName>
    </submittedName>
</protein>